<dbReference type="HAMAP" id="MF_00051">
    <property type="entry name" value="SHMT"/>
    <property type="match status" value="1"/>
</dbReference>
<sequence length="417" mass="44709">MLEHLRQVDPAVAAAIEHEARRQREGLELIASENYTSLAVMEAQGSILTNKYAEGLPGKRYYGGCEFVDQIEQLAIDRALELFGAKAANVQPHSGAQANIAVFNALLKPGDTILGMRLDHGGHLTHGSPVNFSGRWYDVHFYGVDLASGQIDYDDLMQKARTVRPKLITSGASAYPRQIDFARMRQIADEVGALLMADIAHIAGLVAAGEHPSPIGHAQVVTTTTHKTLRGPRGGLILMEEDLAKVINSSVFPGTQGGPLMHVIAGKAVAFGEALRPEFKAYAAQIRRNAHALATGLMDRGLTLISGGTDNHLMLLDLTSLGITGAQAQKALDRAHMTVNKNAIPDDPQPPVRTSGIRIGTPAVTTRGMREAEMTQIADWIAQVLHHATDEALITRIAGEVESLCTGFPVPSDSVPV</sequence>
<evidence type="ECO:0000313" key="9">
    <source>
        <dbReference type="Proteomes" id="UP001193081"/>
    </source>
</evidence>
<keyword evidence="6" id="KW-0028">Amino-acid biosynthesis</keyword>
<dbReference type="Gene3D" id="3.90.1150.10">
    <property type="entry name" value="Aspartate Aminotransferase, domain 1"/>
    <property type="match status" value="1"/>
</dbReference>
<keyword evidence="9" id="KW-1185">Reference proteome</keyword>
<feature type="modified residue" description="N6-(pyridoxal phosphate)lysine" evidence="6">
    <location>
        <position position="227"/>
    </location>
</feature>
<dbReference type="EC" id="2.1.2.1" evidence="6"/>
<dbReference type="InterPro" id="IPR015422">
    <property type="entry name" value="PyrdxlP-dep_Trfase_small"/>
</dbReference>
<dbReference type="EMBL" id="SIJK02000014">
    <property type="protein sequence ID" value="MBP1466014.1"/>
    <property type="molecule type" value="Genomic_DNA"/>
</dbReference>
<comment type="caution">
    <text evidence="8">The sequence shown here is derived from an EMBL/GenBank/DDBJ whole genome shotgun (WGS) entry which is preliminary data.</text>
</comment>
<evidence type="ECO:0000259" key="7">
    <source>
        <dbReference type="Pfam" id="PF00464"/>
    </source>
</evidence>
<evidence type="ECO:0000256" key="6">
    <source>
        <dbReference type="HAMAP-Rule" id="MF_00051"/>
    </source>
</evidence>
<evidence type="ECO:0000313" key="8">
    <source>
        <dbReference type="EMBL" id="MBP1466014.1"/>
    </source>
</evidence>
<feature type="binding site" evidence="6">
    <location>
        <begin position="122"/>
        <end position="124"/>
    </location>
    <ligand>
        <name>(6S)-5,6,7,8-tetrahydrofolate</name>
        <dbReference type="ChEBI" id="CHEBI:57453"/>
    </ligand>
</feature>
<dbReference type="PIRSF" id="PIRSF000412">
    <property type="entry name" value="SHMT"/>
    <property type="match status" value="1"/>
</dbReference>
<keyword evidence="4 6" id="KW-0808">Transferase</keyword>
<dbReference type="InterPro" id="IPR019798">
    <property type="entry name" value="Ser_HO-MeTrfase_PLP_BS"/>
</dbReference>
<feature type="domain" description="Serine hydroxymethyltransferase-like" evidence="7">
    <location>
        <begin position="5"/>
        <end position="381"/>
    </location>
</feature>
<dbReference type="PROSITE" id="PS00096">
    <property type="entry name" value="SHMT"/>
    <property type="match status" value="1"/>
</dbReference>
<feature type="binding site" evidence="6">
    <location>
        <position position="241"/>
    </location>
    <ligand>
        <name>(6S)-5,6,7,8-tetrahydrofolate</name>
        <dbReference type="ChEBI" id="CHEBI:57453"/>
    </ligand>
</feature>
<dbReference type="InterPro" id="IPR015421">
    <property type="entry name" value="PyrdxlP-dep_Trfase_major"/>
</dbReference>
<dbReference type="PANTHER" id="PTHR11680:SF35">
    <property type="entry name" value="SERINE HYDROXYMETHYLTRANSFERASE 1"/>
    <property type="match status" value="1"/>
</dbReference>
<keyword evidence="5 6" id="KW-0663">Pyridoxal phosphate</keyword>
<comment type="cofactor">
    <cofactor evidence="1 6">
        <name>pyridoxal 5'-phosphate</name>
        <dbReference type="ChEBI" id="CHEBI:597326"/>
    </cofactor>
</comment>
<proteinExistence type="inferred from homology"/>
<protein>
    <recommendedName>
        <fullName evidence="6">Serine hydroxymethyltransferase</fullName>
        <shortName evidence="6">SHMT</shortName>
        <shortName evidence="6">Serine methylase</shortName>
        <ecNumber evidence="6">2.1.2.1</ecNumber>
    </recommendedName>
</protein>
<dbReference type="SUPFAM" id="SSF53383">
    <property type="entry name" value="PLP-dependent transferases"/>
    <property type="match status" value="1"/>
</dbReference>
<feature type="site" description="Plays an important role in substrate specificity" evidence="6">
    <location>
        <position position="226"/>
    </location>
</feature>
<gene>
    <name evidence="6" type="primary">glyA</name>
    <name evidence="8" type="ORF">EYB53_009890</name>
</gene>
<evidence type="ECO:0000256" key="3">
    <source>
        <dbReference type="ARBA" id="ARBA00022563"/>
    </source>
</evidence>
<dbReference type="InterPro" id="IPR001085">
    <property type="entry name" value="Ser_HO-MeTrfase"/>
</dbReference>
<dbReference type="InterPro" id="IPR049943">
    <property type="entry name" value="Ser_HO-MeTrfase-like"/>
</dbReference>
<comment type="pathway">
    <text evidence="6">One-carbon metabolism; tetrahydrofolate interconversion.</text>
</comment>
<dbReference type="RefSeq" id="WP_135478030.1">
    <property type="nucleotide sequence ID" value="NZ_SIJK02000014.1"/>
</dbReference>
<keyword evidence="6" id="KW-0963">Cytoplasm</keyword>
<feature type="binding site" evidence="6">
    <location>
        <position position="118"/>
    </location>
    <ligand>
        <name>(6S)-5,6,7,8-tetrahydrofolate</name>
        <dbReference type="ChEBI" id="CHEBI:57453"/>
    </ligand>
</feature>
<comment type="subcellular location">
    <subcellularLocation>
        <location evidence="6">Cytoplasm</location>
    </subcellularLocation>
</comment>
<dbReference type="NCBIfam" id="NF000586">
    <property type="entry name" value="PRK00011.1"/>
    <property type="match status" value="1"/>
</dbReference>
<comment type="catalytic activity">
    <reaction evidence="6">
        <text>(6R)-5,10-methylene-5,6,7,8-tetrahydrofolate + glycine + H2O = (6S)-5,6,7,8-tetrahydrofolate + L-serine</text>
        <dbReference type="Rhea" id="RHEA:15481"/>
        <dbReference type="ChEBI" id="CHEBI:15377"/>
        <dbReference type="ChEBI" id="CHEBI:15636"/>
        <dbReference type="ChEBI" id="CHEBI:33384"/>
        <dbReference type="ChEBI" id="CHEBI:57305"/>
        <dbReference type="ChEBI" id="CHEBI:57453"/>
        <dbReference type="EC" id="2.1.2.1"/>
    </reaction>
</comment>
<dbReference type="Gene3D" id="3.40.640.10">
    <property type="entry name" value="Type I PLP-dependent aspartate aminotransferase-like (Major domain)"/>
    <property type="match status" value="1"/>
</dbReference>
<comment type="subunit">
    <text evidence="6">Homodimer.</text>
</comment>
<comment type="pathway">
    <text evidence="6">Amino-acid biosynthesis; glycine biosynthesis; glycine from L-serine: step 1/1.</text>
</comment>
<dbReference type="PANTHER" id="PTHR11680">
    <property type="entry name" value="SERINE HYDROXYMETHYLTRANSFERASE"/>
    <property type="match status" value="1"/>
</dbReference>
<name>A0ABS4D9B7_9CHLR</name>
<accession>A0ABS4D9B7</accession>
<comment type="function">
    <text evidence="6">Catalyzes the reversible interconversion of serine and glycine with tetrahydrofolate (THF) serving as the one-carbon carrier. This reaction serves as the major source of one-carbon groups required for the biosynthesis of purines, thymidylate, methionine, and other important biomolecules. Also exhibits THF-independent aldolase activity toward beta-hydroxyamino acids, producing glycine and aldehydes, via a retro-aldol mechanism.</text>
</comment>
<evidence type="ECO:0000256" key="4">
    <source>
        <dbReference type="ARBA" id="ARBA00022679"/>
    </source>
</evidence>
<evidence type="ECO:0000256" key="5">
    <source>
        <dbReference type="ARBA" id="ARBA00022898"/>
    </source>
</evidence>
<dbReference type="InterPro" id="IPR039429">
    <property type="entry name" value="SHMT-like_dom"/>
</dbReference>
<evidence type="ECO:0000256" key="2">
    <source>
        <dbReference type="ARBA" id="ARBA00006376"/>
    </source>
</evidence>
<dbReference type="Pfam" id="PF00464">
    <property type="entry name" value="SHMT"/>
    <property type="match status" value="1"/>
</dbReference>
<comment type="similarity">
    <text evidence="2 6">Belongs to the SHMT family.</text>
</comment>
<organism evidence="8 9">
    <name type="scientific">Candidatus Chloroploca mongolica</name>
    <dbReference type="NCBI Taxonomy" id="2528176"/>
    <lineage>
        <taxon>Bacteria</taxon>
        <taxon>Bacillati</taxon>
        <taxon>Chloroflexota</taxon>
        <taxon>Chloroflexia</taxon>
        <taxon>Chloroflexales</taxon>
        <taxon>Chloroflexineae</taxon>
        <taxon>Oscillochloridaceae</taxon>
        <taxon>Candidatus Chloroploca</taxon>
    </lineage>
</organism>
<dbReference type="CDD" id="cd00378">
    <property type="entry name" value="SHMT"/>
    <property type="match status" value="1"/>
</dbReference>
<comment type="caution">
    <text evidence="6">Lacks conserved residue(s) required for the propagation of feature annotation.</text>
</comment>
<evidence type="ECO:0000256" key="1">
    <source>
        <dbReference type="ARBA" id="ARBA00001933"/>
    </source>
</evidence>
<dbReference type="InterPro" id="IPR015424">
    <property type="entry name" value="PyrdxlP-dep_Trfase"/>
</dbReference>
<dbReference type="Proteomes" id="UP001193081">
    <property type="component" value="Unassembled WGS sequence"/>
</dbReference>
<keyword evidence="3 6" id="KW-0554">One-carbon metabolism</keyword>
<reference evidence="8 9" key="1">
    <citation type="submission" date="2021-03" db="EMBL/GenBank/DDBJ databases">
        <authorList>
            <person name="Grouzdev D.S."/>
        </authorList>
    </citation>
    <scope>NUCLEOTIDE SEQUENCE [LARGE SCALE GENOMIC DNA]</scope>
    <source>
        <strain evidence="8 9">M50-1</strain>
    </source>
</reference>